<evidence type="ECO:0000313" key="2">
    <source>
        <dbReference type="Proteomes" id="UP000001055"/>
    </source>
</evidence>
<dbReference type="AlphaFoldDB" id="Q0UFJ9"/>
<accession>Q0UFJ9</accession>
<evidence type="ECO:0000313" key="1">
    <source>
        <dbReference type="EMBL" id="EAT82730.1"/>
    </source>
</evidence>
<dbReference type="KEGG" id="pno:SNOG_09465"/>
<organism evidence="1 2">
    <name type="scientific">Phaeosphaeria nodorum (strain SN15 / ATCC MYA-4574 / FGSC 10173)</name>
    <name type="common">Glume blotch fungus</name>
    <name type="synonym">Parastagonospora nodorum</name>
    <dbReference type="NCBI Taxonomy" id="321614"/>
    <lineage>
        <taxon>Eukaryota</taxon>
        <taxon>Fungi</taxon>
        <taxon>Dikarya</taxon>
        <taxon>Ascomycota</taxon>
        <taxon>Pezizomycotina</taxon>
        <taxon>Dothideomycetes</taxon>
        <taxon>Pleosporomycetidae</taxon>
        <taxon>Pleosporales</taxon>
        <taxon>Pleosporineae</taxon>
        <taxon>Phaeosphaeriaceae</taxon>
        <taxon>Parastagonospora</taxon>
    </lineage>
</organism>
<protein>
    <submittedName>
        <fullName evidence="1">Uncharacterized protein</fullName>
    </submittedName>
</protein>
<gene>
    <name evidence="1" type="ORF">SNOG_09465</name>
</gene>
<dbReference type="EMBL" id="CH445339">
    <property type="protein sequence ID" value="EAT82730.1"/>
    <property type="molecule type" value="Genomic_DNA"/>
</dbReference>
<dbReference type="Proteomes" id="UP000001055">
    <property type="component" value="Unassembled WGS sequence"/>
</dbReference>
<sequence>MCVNPAVARSAQSESQSWPEIHFLVAREYLVAGEGFAIYTPK</sequence>
<proteinExistence type="predicted"/>
<dbReference type="GeneID" id="5976663"/>
<dbReference type="InParanoid" id="Q0UFJ9"/>
<dbReference type="RefSeq" id="XP_001799758.1">
    <property type="nucleotide sequence ID" value="XM_001799706.1"/>
</dbReference>
<reference evidence="2" key="1">
    <citation type="journal article" date="2007" name="Plant Cell">
        <title>Dothideomycete-plant interactions illuminated by genome sequencing and EST analysis of the wheat pathogen Stagonospora nodorum.</title>
        <authorList>
            <person name="Hane J.K."/>
            <person name="Lowe R.G."/>
            <person name="Solomon P.S."/>
            <person name="Tan K.C."/>
            <person name="Schoch C.L."/>
            <person name="Spatafora J.W."/>
            <person name="Crous P.W."/>
            <person name="Kodira C."/>
            <person name="Birren B.W."/>
            <person name="Galagan J.E."/>
            <person name="Torriani S.F."/>
            <person name="McDonald B.A."/>
            <person name="Oliver R.P."/>
        </authorList>
    </citation>
    <scope>NUCLEOTIDE SEQUENCE [LARGE SCALE GENOMIC DNA]</scope>
    <source>
        <strain evidence="2">SN15 / ATCC MYA-4574 / FGSC 10173</strain>
    </source>
</reference>
<name>Q0UFJ9_PHANO</name>